<dbReference type="OrthoDB" id="5377012at2759"/>
<evidence type="ECO:0000313" key="2">
    <source>
        <dbReference type="EMBL" id="ODV86736.1"/>
    </source>
</evidence>
<reference evidence="3" key="1">
    <citation type="submission" date="2016-04" db="EMBL/GenBank/DDBJ databases">
        <title>Comparative genomics of biotechnologically important yeasts.</title>
        <authorList>
            <consortium name="DOE Joint Genome Institute"/>
            <person name="Riley R."/>
            <person name="Haridas S."/>
            <person name="Wolfe K.H."/>
            <person name="Lopes M.R."/>
            <person name="Hittinger C.T."/>
            <person name="Goker M."/>
            <person name="Salamov A."/>
            <person name="Wisecaver J."/>
            <person name="Long T.M."/>
            <person name="Aerts A.L."/>
            <person name="Barry K."/>
            <person name="Choi C."/>
            <person name="Clum A."/>
            <person name="Coughlan A.Y."/>
            <person name="Deshpande S."/>
            <person name="Douglass A.P."/>
            <person name="Hanson S.J."/>
            <person name="Klenk H.-P."/>
            <person name="Labutti K."/>
            <person name="Lapidus A."/>
            <person name="Lindquist E."/>
            <person name="Lipzen A."/>
            <person name="Meier-Kolthoff J.P."/>
            <person name="Ohm R.A."/>
            <person name="Otillar R.P."/>
            <person name="Pangilinan J."/>
            <person name="Peng Y."/>
            <person name="Rokas A."/>
            <person name="Rosa C.A."/>
            <person name="Scheuner C."/>
            <person name="Sibirny A.A."/>
            <person name="Slot J.C."/>
            <person name="Stielow J.B."/>
            <person name="Sun H."/>
            <person name="Kurtzman C.P."/>
            <person name="Blackwell M."/>
            <person name="Grigoriev I.V."/>
            <person name="Jeffries T.W."/>
        </authorList>
    </citation>
    <scope>NUCLEOTIDE SEQUENCE [LARGE SCALE GENOMIC DNA]</scope>
    <source>
        <strain evidence="3">NRRL YB-2248</strain>
    </source>
</reference>
<keyword evidence="3" id="KW-1185">Reference proteome</keyword>
<name>A0A1E4T4Q0_9ASCO</name>
<feature type="region of interest" description="Disordered" evidence="1">
    <location>
        <begin position="1"/>
        <end position="217"/>
    </location>
</feature>
<organism evidence="2 3">
    <name type="scientific">[Candida] arabinofermentans NRRL YB-2248</name>
    <dbReference type="NCBI Taxonomy" id="983967"/>
    <lineage>
        <taxon>Eukaryota</taxon>
        <taxon>Fungi</taxon>
        <taxon>Dikarya</taxon>
        <taxon>Ascomycota</taxon>
        <taxon>Saccharomycotina</taxon>
        <taxon>Pichiomycetes</taxon>
        <taxon>Pichiales</taxon>
        <taxon>Pichiaceae</taxon>
        <taxon>Ogataea</taxon>
        <taxon>Ogataea/Candida clade</taxon>
    </lineage>
</organism>
<accession>A0A1E4T4Q0</accession>
<sequence>MNTPNDSSAKSDAMKDEVSSPDTPQPALMEIAQGATPAVSTSTPSGTATGTAAIPASPALDQTSTTSSSVPAINSSHSNEVQTKQHNVIQGSSTNDSYRRSSTSKSSSTPIATESSRHTRTRSGSQGTRGGRFSWVRRLMNNNKPLPSGNATAGNTSLTMKNHYQPKVSNPIVSSTSTATPATTAEPNETTSNISLHPSKSSSKSVRSRTARFATNGPSTEIDQLSYLSTDNASTLDNISTKPILSLSSSEDEEDDSGSFSHLEDNYYTPSMKSTAMTSIAPTAYTESSNNTNGNLIINPGGGTTTSIYSGGNIGANNAPSISLSSITNSSQYGWTNANERTNNIQGGTAGLYQGFLTPRDGAGAGTGVGTLADSSSVITIASSTRNRRRRSIDTNASTSAIPPASIFERISNVPGGSITGSSMKAVNGGVYSGGREQDSVLSSGDYYSIKS</sequence>
<feature type="compositionally biased region" description="Polar residues" evidence="1">
    <location>
        <begin position="1"/>
        <end position="10"/>
    </location>
</feature>
<proteinExistence type="predicted"/>
<feature type="compositionally biased region" description="Polar residues" evidence="1">
    <location>
        <begin position="140"/>
        <end position="173"/>
    </location>
</feature>
<gene>
    <name evidence="2" type="ORF">CANARDRAFT_6308</name>
</gene>
<dbReference type="EMBL" id="KV453849">
    <property type="protein sequence ID" value="ODV86736.1"/>
    <property type="molecule type" value="Genomic_DNA"/>
</dbReference>
<feature type="compositionally biased region" description="Polar residues" evidence="1">
    <location>
        <begin position="60"/>
        <end position="96"/>
    </location>
</feature>
<feature type="compositionally biased region" description="Low complexity" evidence="1">
    <location>
        <begin position="174"/>
        <end position="205"/>
    </location>
</feature>
<dbReference type="Proteomes" id="UP000094801">
    <property type="component" value="Unassembled WGS sequence"/>
</dbReference>
<feature type="compositionally biased region" description="Low complexity" evidence="1">
    <location>
        <begin position="34"/>
        <end position="59"/>
    </location>
</feature>
<feature type="compositionally biased region" description="Low complexity" evidence="1">
    <location>
        <begin position="100"/>
        <end position="109"/>
    </location>
</feature>
<evidence type="ECO:0000313" key="3">
    <source>
        <dbReference type="Proteomes" id="UP000094801"/>
    </source>
</evidence>
<dbReference type="AlphaFoldDB" id="A0A1E4T4Q0"/>
<evidence type="ECO:0000256" key="1">
    <source>
        <dbReference type="SAM" id="MobiDB-lite"/>
    </source>
</evidence>
<protein>
    <submittedName>
        <fullName evidence="2">Uncharacterized protein</fullName>
    </submittedName>
</protein>